<dbReference type="Proteomes" id="UP001167831">
    <property type="component" value="Unassembled WGS sequence"/>
</dbReference>
<evidence type="ECO:0000259" key="2">
    <source>
        <dbReference type="Pfam" id="PF01551"/>
    </source>
</evidence>
<evidence type="ECO:0000313" key="5">
    <source>
        <dbReference type="Proteomes" id="UP001167831"/>
    </source>
</evidence>
<dbReference type="EMBL" id="JAUEIE010000003">
    <property type="protein sequence ID" value="MDN0022273.1"/>
    <property type="molecule type" value="Genomic_DNA"/>
</dbReference>
<dbReference type="CDD" id="cd12797">
    <property type="entry name" value="M23_peptidase"/>
    <property type="match status" value="2"/>
</dbReference>
<dbReference type="Gene3D" id="2.70.70.10">
    <property type="entry name" value="Glucose Permease (Domain IIA)"/>
    <property type="match status" value="2"/>
</dbReference>
<evidence type="ECO:0000313" key="6">
    <source>
        <dbReference type="Proteomes" id="UP001168478"/>
    </source>
</evidence>
<reference evidence="4" key="1">
    <citation type="submission" date="2023-06" db="EMBL/GenBank/DDBJ databases">
        <authorList>
            <person name="Zeman M."/>
            <person name="Kubasova T."/>
            <person name="Jahodarova E."/>
            <person name="Nykrynova M."/>
            <person name="Rychlik I."/>
        </authorList>
    </citation>
    <scope>NUCLEOTIDE SEQUENCE</scope>
    <source>
        <strain evidence="4">ET15</strain>
        <strain evidence="3">ET37</strain>
    </source>
</reference>
<evidence type="ECO:0000313" key="4">
    <source>
        <dbReference type="EMBL" id="MDN0024872.1"/>
    </source>
</evidence>
<dbReference type="AlphaFoldDB" id="A0AAW7JH98"/>
<keyword evidence="4" id="KW-0378">Hydrolase</keyword>
<evidence type="ECO:0000313" key="3">
    <source>
        <dbReference type="EMBL" id="MDN0022273.1"/>
    </source>
</evidence>
<feature type="domain" description="M23ase beta-sheet core" evidence="2">
    <location>
        <begin position="249"/>
        <end position="343"/>
    </location>
</feature>
<feature type="domain" description="M23ase beta-sheet core" evidence="2">
    <location>
        <begin position="79"/>
        <end position="166"/>
    </location>
</feature>
<protein>
    <submittedName>
        <fullName evidence="4">M23 family metallopeptidase</fullName>
        <ecNumber evidence="4">3.4.-.-</ecNumber>
    </submittedName>
</protein>
<dbReference type="SUPFAM" id="SSF51261">
    <property type="entry name" value="Duplicated hybrid motif"/>
    <property type="match status" value="2"/>
</dbReference>
<reference evidence="4" key="2">
    <citation type="submission" date="2023-08" db="EMBL/GenBank/DDBJ databases">
        <title>Identification and characterization of horizontal gene transfer across gut microbiota members of farm animals based on homology search.</title>
        <authorList>
            <person name="Schwarzerova J."/>
            <person name="Nykrynova M."/>
            <person name="Jureckova K."/>
            <person name="Cejkova D."/>
            <person name="Rychlik I."/>
        </authorList>
    </citation>
    <scope>NUCLEOTIDE SEQUENCE</scope>
    <source>
        <strain evidence="4">ET15</strain>
        <strain evidence="3">ET37</strain>
    </source>
</reference>
<gene>
    <name evidence="3" type="ORF">QVN81_04430</name>
    <name evidence="4" type="ORF">QVN84_04965</name>
</gene>
<dbReference type="InterPro" id="IPR016047">
    <property type="entry name" value="M23ase_b-sheet_dom"/>
</dbReference>
<comment type="caution">
    <text evidence="4">The sequence shown here is derived from an EMBL/GenBank/DDBJ whole genome shotgun (WGS) entry which is preliminary data.</text>
</comment>
<proteinExistence type="predicted"/>
<dbReference type="Pfam" id="PF01551">
    <property type="entry name" value="Peptidase_M23"/>
    <property type="match status" value="2"/>
</dbReference>
<dbReference type="InterPro" id="IPR050570">
    <property type="entry name" value="Cell_wall_metabolism_enzyme"/>
</dbReference>
<name>A0AAW7JH98_9BACT</name>
<accession>A0AAW7JH98</accession>
<dbReference type="PANTHER" id="PTHR21666:SF270">
    <property type="entry name" value="MUREIN HYDROLASE ACTIVATOR ENVC"/>
    <property type="match status" value="1"/>
</dbReference>
<sequence length="384" mass="42229">MSILRQLFLLISFVVTLTAAAPVKHKFTAAEQQQISIETPGLFSRSDAFSVDFSSVKDNDYFFPLPVGKATLQDDNVLRIETKEGDAVKAMFDGVVRLSRHHDGMGNVIVVRHRNGLETVYANNRSNVVKVGQKVKAGHTIAFVGTGEGKTFCDFSIMVNGCRINPSTIININSHRLRKQTLMCKRNGSYVDVTSSSGANVLMAAESMDDDPFETESKFELNLSDLDEGNWAFPLPGAKVISPYGGRRRHSGVDLKTKPNDEIVAAFDGVVTRSGPYYGYGNCIVIKHAYGFETLYSHQSENMVKVGDKVKAGQVIGLTGRTGRATTEHLHFEISFRGKRLNPTVVFDCANRTLQQATLTLNKSGKVSSRKNYYAQGKSPSSRT</sequence>
<dbReference type="Proteomes" id="UP001168478">
    <property type="component" value="Unassembled WGS sequence"/>
</dbReference>
<keyword evidence="1" id="KW-0732">Signal</keyword>
<organism evidence="4 6">
    <name type="scientific">Leyella lascolaii</name>
    <dbReference type="NCBI Taxonomy" id="1776379"/>
    <lineage>
        <taxon>Bacteria</taxon>
        <taxon>Pseudomonadati</taxon>
        <taxon>Bacteroidota</taxon>
        <taxon>Bacteroidia</taxon>
        <taxon>Bacteroidales</taxon>
        <taxon>Prevotellaceae</taxon>
        <taxon>Leyella</taxon>
    </lineage>
</organism>
<dbReference type="GO" id="GO:0004222">
    <property type="term" value="F:metalloendopeptidase activity"/>
    <property type="evidence" value="ECO:0007669"/>
    <property type="project" value="TreeGrafter"/>
</dbReference>
<dbReference type="InterPro" id="IPR011055">
    <property type="entry name" value="Dup_hybrid_motif"/>
</dbReference>
<dbReference type="EC" id="3.4.-.-" evidence="4"/>
<dbReference type="RefSeq" id="WP_289824877.1">
    <property type="nucleotide sequence ID" value="NZ_JAUEIE010000003.1"/>
</dbReference>
<keyword evidence="5" id="KW-1185">Reference proteome</keyword>
<dbReference type="EMBL" id="JAUEIF010000003">
    <property type="protein sequence ID" value="MDN0024872.1"/>
    <property type="molecule type" value="Genomic_DNA"/>
</dbReference>
<feature type="chain" id="PRO_5043880078" evidence="1">
    <location>
        <begin position="22"/>
        <end position="384"/>
    </location>
</feature>
<dbReference type="PANTHER" id="PTHR21666">
    <property type="entry name" value="PEPTIDASE-RELATED"/>
    <property type="match status" value="1"/>
</dbReference>
<evidence type="ECO:0000256" key="1">
    <source>
        <dbReference type="SAM" id="SignalP"/>
    </source>
</evidence>
<feature type="signal peptide" evidence="1">
    <location>
        <begin position="1"/>
        <end position="21"/>
    </location>
</feature>